<dbReference type="SMART" id="SM00354">
    <property type="entry name" value="HTH_LACI"/>
    <property type="match status" value="1"/>
</dbReference>
<dbReference type="InterPro" id="IPR028082">
    <property type="entry name" value="Peripla_BP_I"/>
</dbReference>
<dbReference type="RefSeq" id="WP_330928540.1">
    <property type="nucleotide sequence ID" value="NZ_CP119075.1"/>
</dbReference>
<evidence type="ECO:0000313" key="7">
    <source>
        <dbReference type="EMBL" id="WED63188.1"/>
    </source>
</evidence>
<dbReference type="Proteomes" id="UP001218638">
    <property type="component" value="Chromosome"/>
</dbReference>
<dbReference type="PROSITE" id="PS50932">
    <property type="entry name" value="HTH_LACI_2"/>
    <property type="match status" value="1"/>
</dbReference>
<keyword evidence="4" id="KW-0804">Transcription</keyword>
<keyword evidence="1" id="KW-0678">Repressor</keyword>
<evidence type="ECO:0000256" key="4">
    <source>
        <dbReference type="ARBA" id="ARBA00023163"/>
    </source>
</evidence>
<dbReference type="Gene3D" id="1.10.260.40">
    <property type="entry name" value="lambda repressor-like DNA-binding domains"/>
    <property type="match status" value="1"/>
</dbReference>
<dbReference type="KEGG" id="slom:PXH66_12695"/>
<sequence>MNKRKSSSPLGPDAGPVVTNGPGSRRVTHQDIAQSLGINKSTVSLALRSDPRIAVATRKRVAELAEQMGYRPDPALATLARQRWAGHETGSGSVLAYIVDSRYATMPLQRRFLDAARKRAEQRGYGLLAFDLAPYNEIGSAMRVLRARGIRGVLMPQLPPSDGPAIKEMPVEHFTVVCLGAGYTPVPFHAVASDMFEVTRYVWRMIWERGYRRIGGAVFRHSPEALDDAERIGSCLAMQLASLTTRQRVPLLTAGPQDKDAFLEWVRRYRPEVLLAMVPRVYDWLIEGGWRIPQDIAVAGIVAIPEECPNMSGCVRHEAEVSATGVDSLIAAMLENEWGPPAVQRRVLIAPQWYEGTSLPVKTRAQAGTKG</sequence>
<dbReference type="AlphaFoldDB" id="A0AAE9ZVE9"/>
<evidence type="ECO:0000256" key="5">
    <source>
        <dbReference type="SAM" id="MobiDB-lite"/>
    </source>
</evidence>
<evidence type="ECO:0000313" key="8">
    <source>
        <dbReference type="Proteomes" id="UP001218638"/>
    </source>
</evidence>
<keyword evidence="8" id="KW-1185">Reference proteome</keyword>
<keyword evidence="2" id="KW-0805">Transcription regulation</keyword>
<evidence type="ECO:0000256" key="1">
    <source>
        <dbReference type="ARBA" id="ARBA00022491"/>
    </source>
</evidence>
<dbReference type="PANTHER" id="PTHR30146:SF148">
    <property type="entry name" value="HTH-TYPE TRANSCRIPTIONAL REPRESSOR PURR-RELATED"/>
    <property type="match status" value="1"/>
</dbReference>
<dbReference type="Pfam" id="PF00356">
    <property type="entry name" value="LacI"/>
    <property type="match status" value="1"/>
</dbReference>
<dbReference type="Gene3D" id="3.40.50.2300">
    <property type="match status" value="2"/>
</dbReference>
<name>A0AAE9ZVE9_9BACT</name>
<dbReference type="GO" id="GO:0003700">
    <property type="term" value="F:DNA-binding transcription factor activity"/>
    <property type="evidence" value="ECO:0007669"/>
    <property type="project" value="TreeGrafter"/>
</dbReference>
<dbReference type="CDD" id="cd01392">
    <property type="entry name" value="HTH_LacI"/>
    <property type="match status" value="1"/>
</dbReference>
<dbReference type="SUPFAM" id="SSF47413">
    <property type="entry name" value="lambda repressor-like DNA-binding domains"/>
    <property type="match status" value="1"/>
</dbReference>
<accession>A0AAE9ZVE9</accession>
<reference evidence="7" key="1">
    <citation type="submission" date="2023-03" db="EMBL/GenBank/DDBJ databases">
        <title>Lomoglobus Profundus gen. nov., sp. nov., a novel member of the phylum Verrucomicrobia, isolated from deep-marine sediment of South China Sea.</title>
        <authorList>
            <person name="Ahmad T."/>
            <person name="Ishaq S.E."/>
            <person name="Wang F."/>
        </authorList>
    </citation>
    <scope>NUCLEOTIDE SEQUENCE</scope>
    <source>
        <strain evidence="7">LMO-M01</strain>
    </source>
</reference>
<dbReference type="PANTHER" id="PTHR30146">
    <property type="entry name" value="LACI-RELATED TRANSCRIPTIONAL REPRESSOR"/>
    <property type="match status" value="1"/>
</dbReference>
<dbReference type="InterPro" id="IPR000843">
    <property type="entry name" value="HTH_LacI"/>
</dbReference>
<protein>
    <submittedName>
        <fullName evidence="7">LacI family DNA-binding transcriptional regulator</fullName>
    </submittedName>
</protein>
<proteinExistence type="predicted"/>
<keyword evidence="3 7" id="KW-0238">DNA-binding</keyword>
<dbReference type="EMBL" id="CP119075">
    <property type="protein sequence ID" value="WED63188.1"/>
    <property type="molecule type" value="Genomic_DNA"/>
</dbReference>
<evidence type="ECO:0000256" key="3">
    <source>
        <dbReference type="ARBA" id="ARBA00023125"/>
    </source>
</evidence>
<evidence type="ECO:0000259" key="6">
    <source>
        <dbReference type="PROSITE" id="PS50932"/>
    </source>
</evidence>
<feature type="domain" description="HTH lacI-type" evidence="6">
    <location>
        <begin position="27"/>
        <end position="81"/>
    </location>
</feature>
<evidence type="ECO:0000256" key="2">
    <source>
        <dbReference type="ARBA" id="ARBA00023015"/>
    </source>
</evidence>
<organism evidence="7 8">
    <name type="scientific">Synoicihabitans lomoniglobus</name>
    <dbReference type="NCBI Taxonomy" id="2909285"/>
    <lineage>
        <taxon>Bacteria</taxon>
        <taxon>Pseudomonadati</taxon>
        <taxon>Verrucomicrobiota</taxon>
        <taxon>Opitutia</taxon>
        <taxon>Opitutales</taxon>
        <taxon>Opitutaceae</taxon>
        <taxon>Synoicihabitans</taxon>
    </lineage>
</organism>
<dbReference type="GO" id="GO:0000976">
    <property type="term" value="F:transcription cis-regulatory region binding"/>
    <property type="evidence" value="ECO:0007669"/>
    <property type="project" value="TreeGrafter"/>
</dbReference>
<gene>
    <name evidence="7" type="ORF">PXH66_12695</name>
</gene>
<dbReference type="InterPro" id="IPR010982">
    <property type="entry name" value="Lambda_DNA-bd_dom_sf"/>
</dbReference>
<feature type="region of interest" description="Disordered" evidence="5">
    <location>
        <begin position="1"/>
        <end position="25"/>
    </location>
</feature>
<dbReference type="SUPFAM" id="SSF53822">
    <property type="entry name" value="Periplasmic binding protein-like I"/>
    <property type="match status" value="1"/>
</dbReference>